<keyword evidence="5" id="KW-0067">ATP-binding</keyword>
<feature type="domain" description="Protein kinase" evidence="6">
    <location>
        <begin position="1"/>
        <end position="107"/>
    </location>
</feature>
<reference evidence="7" key="2">
    <citation type="journal article" date="2023" name="Proc. Natl. Acad. Sci. U.S.A.">
        <title>A global phylogenomic analysis of the shiitake genus Lentinula.</title>
        <authorList>
            <person name="Sierra-Patev S."/>
            <person name="Min B."/>
            <person name="Naranjo-Ortiz M."/>
            <person name="Looney B."/>
            <person name="Konkel Z."/>
            <person name="Slot J.C."/>
            <person name="Sakamoto Y."/>
            <person name="Steenwyk J.L."/>
            <person name="Rokas A."/>
            <person name="Carro J."/>
            <person name="Camarero S."/>
            <person name="Ferreira P."/>
            <person name="Molpeceres G."/>
            <person name="Ruiz-Duenas F.J."/>
            <person name="Serrano A."/>
            <person name="Henrissat B."/>
            <person name="Drula E."/>
            <person name="Hughes K.W."/>
            <person name="Mata J.L."/>
            <person name="Ishikawa N.K."/>
            <person name="Vargas-Isla R."/>
            <person name="Ushijima S."/>
            <person name="Smith C.A."/>
            <person name="Donoghue J."/>
            <person name="Ahrendt S."/>
            <person name="Andreopoulos W."/>
            <person name="He G."/>
            <person name="LaButti K."/>
            <person name="Lipzen A."/>
            <person name="Ng V."/>
            <person name="Riley R."/>
            <person name="Sandor L."/>
            <person name="Barry K."/>
            <person name="Martinez A.T."/>
            <person name="Xiao Y."/>
            <person name="Gibbons J.G."/>
            <person name="Terashima K."/>
            <person name="Grigoriev I.V."/>
            <person name="Hibbett D."/>
        </authorList>
    </citation>
    <scope>NUCLEOTIDE SEQUENCE</scope>
    <source>
        <strain evidence="7">Sp2 HRB7682 ss15</strain>
    </source>
</reference>
<organism evidence="7 8">
    <name type="scientific">Lentinula lateritia</name>
    <dbReference type="NCBI Taxonomy" id="40482"/>
    <lineage>
        <taxon>Eukaryota</taxon>
        <taxon>Fungi</taxon>
        <taxon>Dikarya</taxon>
        <taxon>Basidiomycota</taxon>
        <taxon>Agaricomycotina</taxon>
        <taxon>Agaricomycetes</taxon>
        <taxon>Agaricomycetidae</taxon>
        <taxon>Agaricales</taxon>
        <taxon>Marasmiineae</taxon>
        <taxon>Omphalotaceae</taxon>
        <taxon>Lentinula</taxon>
    </lineage>
</organism>
<comment type="caution">
    <text evidence="7">The sequence shown here is derived from an EMBL/GenBank/DDBJ whole genome shotgun (WGS) entry which is preliminary data.</text>
</comment>
<dbReference type="GO" id="GO:0004674">
    <property type="term" value="F:protein serine/threonine kinase activity"/>
    <property type="evidence" value="ECO:0007669"/>
    <property type="project" value="UniProtKB-KW"/>
</dbReference>
<dbReference type="EMBL" id="JANVFS010000016">
    <property type="protein sequence ID" value="KAJ4479804.1"/>
    <property type="molecule type" value="Genomic_DNA"/>
</dbReference>
<dbReference type="Pfam" id="PF00069">
    <property type="entry name" value="Pkinase"/>
    <property type="match status" value="1"/>
</dbReference>
<evidence type="ECO:0000313" key="8">
    <source>
        <dbReference type="Proteomes" id="UP001150238"/>
    </source>
</evidence>
<evidence type="ECO:0000259" key="6">
    <source>
        <dbReference type="PROSITE" id="PS50011"/>
    </source>
</evidence>
<dbReference type="PROSITE" id="PS50011">
    <property type="entry name" value="PROTEIN_KINASE_DOM"/>
    <property type="match status" value="1"/>
</dbReference>
<evidence type="ECO:0000256" key="4">
    <source>
        <dbReference type="ARBA" id="ARBA00022777"/>
    </source>
</evidence>
<evidence type="ECO:0000313" key="7">
    <source>
        <dbReference type="EMBL" id="KAJ4479804.1"/>
    </source>
</evidence>
<name>A0A9W9ACY4_9AGAR</name>
<evidence type="ECO:0000256" key="3">
    <source>
        <dbReference type="ARBA" id="ARBA00022741"/>
    </source>
</evidence>
<accession>A0A9W9ACY4</accession>
<dbReference type="PANTHER" id="PTHR24351">
    <property type="entry name" value="RIBOSOMAL PROTEIN S6 KINASE"/>
    <property type="match status" value="1"/>
</dbReference>
<dbReference type="GO" id="GO:0005524">
    <property type="term" value="F:ATP binding"/>
    <property type="evidence" value="ECO:0007669"/>
    <property type="project" value="UniProtKB-KW"/>
</dbReference>
<reference evidence="7" key="1">
    <citation type="submission" date="2022-08" db="EMBL/GenBank/DDBJ databases">
        <authorList>
            <consortium name="DOE Joint Genome Institute"/>
            <person name="Min B."/>
            <person name="Riley R."/>
            <person name="Sierra-Patev S."/>
            <person name="Naranjo-Ortiz M."/>
            <person name="Looney B."/>
            <person name="Konkel Z."/>
            <person name="Slot J.C."/>
            <person name="Sakamoto Y."/>
            <person name="Steenwyk J.L."/>
            <person name="Rokas A."/>
            <person name="Carro J."/>
            <person name="Camarero S."/>
            <person name="Ferreira P."/>
            <person name="Molpeceres G."/>
            <person name="Ruiz-Duenas F.J."/>
            <person name="Serrano A."/>
            <person name="Henrissat B."/>
            <person name="Drula E."/>
            <person name="Hughes K.W."/>
            <person name="Mata J.L."/>
            <person name="Ishikawa N.K."/>
            <person name="Vargas-Isla R."/>
            <person name="Ushijima S."/>
            <person name="Smith C.A."/>
            <person name="Ahrendt S."/>
            <person name="Andreopoulos W."/>
            <person name="He G."/>
            <person name="Labutti K."/>
            <person name="Lipzen A."/>
            <person name="Ng V."/>
            <person name="Sandor L."/>
            <person name="Barry K."/>
            <person name="Martinez A.T."/>
            <person name="Xiao Y."/>
            <person name="Gibbons J.G."/>
            <person name="Terashima K."/>
            <person name="Hibbett D.S."/>
            <person name="Grigoriev I.V."/>
        </authorList>
    </citation>
    <scope>NUCLEOTIDE SEQUENCE</scope>
    <source>
        <strain evidence="7">Sp2 HRB7682 ss15</strain>
    </source>
</reference>
<dbReference type="InterPro" id="IPR000719">
    <property type="entry name" value="Prot_kinase_dom"/>
</dbReference>
<keyword evidence="2" id="KW-0808">Transferase</keyword>
<dbReference type="InterPro" id="IPR011009">
    <property type="entry name" value="Kinase-like_dom_sf"/>
</dbReference>
<keyword evidence="4" id="KW-0418">Kinase</keyword>
<evidence type="ECO:0000256" key="2">
    <source>
        <dbReference type="ARBA" id="ARBA00022679"/>
    </source>
</evidence>
<dbReference type="Proteomes" id="UP001150238">
    <property type="component" value="Unassembled WGS sequence"/>
</dbReference>
<dbReference type="AlphaFoldDB" id="A0A9W9ACY4"/>
<sequence>MLTVVISCCTFNKSNFRHDKLSFTHQRCFYRSVSAVIKPPAADLRVALNRDLKLDNILLTLDGHVKVADYGLCREGMWFGQTTSTFCGMESMAPGILLEQRYSRAVD</sequence>
<evidence type="ECO:0000256" key="5">
    <source>
        <dbReference type="ARBA" id="ARBA00022840"/>
    </source>
</evidence>
<keyword evidence="3" id="KW-0547">Nucleotide-binding</keyword>
<keyword evidence="1" id="KW-0723">Serine/threonine-protein kinase</keyword>
<proteinExistence type="predicted"/>
<dbReference type="Gene3D" id="1.10.510.10">
    <property type="entry name" value="Transferase(Phosphotransferase) domain 1"/>
    <property type="match status" value="1"/>
</dbReference>
<evidence type="ECO:0000256" key="1">
    <source>
        <dbReference type="ARBA" id="ARBA00022527"/>
    </source>
</evidence>
<protein>
    <recommendedName>
        <fullName evidence="6">Protein kinase domain-containing protein</fullName>
    </recommendedName>
</protein>
<dbReference type="SUPFAM" id="SSF56112">
    <property type="entry name" value="Protein kinase-like (PK-like)"/>
    <property type="match status" value="1"/>
</dbReference>
<gene>
    <name evidence="7" type="ORF">C8J55DRAFT_574440</name>
</gene>